<dbReference type="Pfam" id="PF18697">
    <property type="entry name" value="MLVIN_C"/>
    <property type="match status" value="1"/>
</dbReference>
<accession>A0AAN7SGF7</accession>
<keyword evidence="5" id="KW-0378">Hydrolase</keyword>
<name>A0AAN7SGF7_MYCAM</name>
<dbReference type="PROSITE" id="PS50994">
    <property type="entry name" value="INTEGRASE"/>
    <property type="match status" value="1"/>
</dbReference>
<evidence type="ECO:0000256" key="1">
    <source>
        <dbReference type="ARBA" id="ARBA00022679"/>
    </source>
</evidence>
<evidence type="ECO:0000256" key="2">
    <source>
        <dbReference type="ARBA" id="ARBA00022695"/>
    </source>
</evidence>
<reference evidence="9 10" key="1">
    <citation type="journal article" date="2023" name="J. Hered.">
        <title>Chromosome-level genome of the wood stork (Mycteria americana) provides insight into avian chromosome evolution.</title>
        <authorList>
            <person name="Flamio R. Jr."/>
            <person name="Ramstad K.M."/>
        </authorList>
    </citation>
    <scope>NUCLEOTIDE SEQUENCE [LARGE SCALE GENOMIC DNA]</scope>
    <source>
        <strain evidence="9">JAX WOST 10</strain>
    </source>
</reference>
<feature type="domain" description="Integrase catalytic" evidence="8">
    <location>
        <begin position="152"/>
        <end position="205"/>
    </location>
</feature>
<dbReference type="GO" id="GO:0003676">
    <property type="term" value="F:nucleic acid binding"/>
    <property type="evidence" value="ECO:0007669"/>
    <property type="project" value="InterPro"/>
</dbReference>
<dbReference type="EMBL" id="JAUNZN010000002">
    <property type="protein sequence ID" value="KAK4827343.1"/>
    <property type="molecule type" value="Genomic_DNA"/>
</dbReference>
<dbReference type="Gene3D" id="3.30.420.10">
    <property type="entry name" value="Ribonuclease H-like superfamily/Ribonuclease H"/>
    <property type="match status" value="1"/>
</dbReference>
<feature type="region of interest" description="Disordered" evidence="7">
    <location>
        <begin position="1"/>
        <end position="20"/>
    </location>
</feature>
<dbReference type="InterPro" id="IPR012337">
    <property type="entry name" value="RNaseH-like_sf"/>
</dbReference>
<dbReference type="InterPro" id="IPR040643">
    <property type="entry name" value="MLVIN_C"/>
</dbReference>
<keyword evidence="2" id="KW-0548">Nucleotidyltransferase</keyword>
<dbReference type="InterPro" id="IPR001584">
    <property type="entry name" value="Integrase_cat-core"/>
</dbReference>
<dbReference type="Proteomes" id="UP001333110">
    <property type="component" value="Unassembled WGS sequence"/>
</dbReference>
<evidence type="ECO:0000256" key="3">
    <source>
        <dbReference type="ARBA" id="ARBA00022722"/>
    </source>
</evidence>
<comment type="caution">
    <text evidence="9">The sequence shown here is derived from an EMBL/GenBank/DDBJ whole genome shotgun (WGS) entry which is preliminary data.</text>
</comment>
<evidence type="ECO:0000313" key="10">
    <source>
        <dbReference type="Proteomes" id="UP001333110"/>
    </source>
</evidence>
<dbReference type="GO" id="GO:0016787">
    <property type="term" value="F:hydrolase activity"/>
    <property type="evidence" value="ECO:0007669"/>
    <property type="project" value="UniProtKB-KW"/>
</dbReference>
<organism evidence="9 10">
    <name type="scientific">Mycteria americana</name>
    <name type="common">Wood stork</name>
    <dbReference type="NCBI Taxonomy" id="33587"/>
    <lineage>
        <taxon>Eukaryota</taxon>
        <taxon>Metazoa</taxon>
        <taxon>Chordata</taxon>
        <taxon>Craniata</taxon>
        <taxon>Vertebrata</taxon>
        <taxon>Euteleostomi</taxon>
        <taxon>Archelosauria</taxon>
        <taxon>Archosauria</taxon>
        <taxon>Dinosauria</taxon>
        <taxon>Saurischia</taxon>
        <taxon>Theropoda</taxon>
        <taxon>Coelurosauria</taxon>
        <taxon>Aves</taxon>
        <taxon>Neognathae</taxon>
        <taxon>Neoaves</taxon>
        <taxon>Aequornithes</taxon>
        <taxon>Ciconiiformes</taxon>
        <taxon>Ciconiidae</taxon>
        <taxon>Mycteria</taxon>
    </lineage>
</organism>
<dbReference type="PANTHER" id="PTHR41694:SF5">
    <property type="entry name" value="RIBONUCLEASE H"/>
    <property type="match status" value="1"/>
</dbReference>
<evidence type="ECO:0000256" key="4">
    <source>
        <dbReference type="ARBA" id="ARBA00022759"/>
    </source>
</evidence>
<dbReference type="AlphaFoldDB" id="A0AAN7SGF7"/>
<dbReference type="InterPro" id="IPR041588">
    <property type="entry name" value="Integrase_H2C2"/>
</dbReference>
<keyword evidence="3" id="KW-0540">Nuclease</keyword>
<evidence type="ECO:0000256" key="7">
    <source>
        <dbReference type="SAM" id="MobiDB-lite"/>
    </source>
</evidence>
<dbReference type="SUPFAM" id="SSF53098">
    <property type="entry name" value="Ribonuclease H-like"/>
    <property type="match status" value="1"/>
</dbReference>
<proteinExistence type="predicted"/>
<evidence type="ECO:0000256" key="6">
    <source>
        <dbReference type="ARBA" id="ARBA00022918"/>
    </source>
</evidence>
<sequence>MHCRGHLKGNADQQKGNRLADYEAKQAAERMQKVLTLIPDNRSRSLGDQENVEYSRADKELIEEMGGQVPSKGWAHLSDGRIIIPAKQVWGVVKEEHNKTHWGADSLYKFLNQKLIGRNLYTTVRQVTQQCEICLKNNPNTGNRAQLGSIGRGNVPGDHWQIDFSELPRKGGYRYLLVLRDTFSGWLEVFPCRTNKAREVKKRYTFLCRSSATGKQLENINKTVLGTTAKGLDHLIHPFNPGDWVYVKNSSGDPLEEKWNGPYQVLLTTITAIKVKEQTAWIHYS</sequence>
<dbReference type="Pfam" id="PF17921">
    <property type="entry name" value="Integrase_H2C2"/>
    <property type="match status" value="1"/>
</dbReference>
<dbReference type="GO" id="GO:0003964">
    <property type="term" value="F:RNA-directed DNA polymerase activity"/>
    <property type="evidence" value="ECO:0007669"/>
    <property type="project" value="UniProtKB-KW"/>
</dbReference>
<keyword evidence="10" id="KW-1185">Reference proteome</keyword>
<evidence type="ECO:0000259" key="8">
    <source>
        <dbReference type="PROSITE" id="PS50994"/>
    </source>
</evidence>
<dbReference type="Gene3D" id="1.10.340.70">
    <property type="match status" value="1"/>
</dbReference>
<dbReference type="Gene3D" id="2.30.30.850">
    <property type="match status" value="1"/>
</dbReference>
<keyword evidence="1" id="KW-0808">Transferase</keyword>
<dbReference type="GO" id="GO:0004519">
    <property type="term" value="F:endonuclease activity"/>
    <property type="evidence" value="ECO:0007669"/>
    <property type="project" value="UniProtKB-KW"/>
</dbReference>
<dbReference type="GO" id="GO:0015074">
    <property type="term" value="P:DNA integration"/>
    <property type="evidence" value="ECO:0007669"/>
    <property type="project" value="InterPro"/>
</dbReference>
<evidence type="ECO:0000256" key="5">
    <source>
        <dbReference type="ARBA" id="ARBA00022801"/>
    </source>
</evidence>
<protein>
    <recommendedName>
        <fullName evidence="8">Integrase catalytic domain-containing protein</fullName>
    </recommendedName>
</protein>
<keyword evidence="4" id="KW-0255">Endonuclease</keyword>
<dbReference type="InterPro" id="IPR036397">
    <property type="entry name" value="RNaseH_sf"/>
</dbReference>
<gene>
    <name evidence="9" type="ORF">QYF61_016867</name>
</gene>
<keyword evidence="6" id="KW-0695">RNA-directed DNA polymerase</keyword>
<evidence type="ECO:0000313" key="9">
    <source>
        <dbReference type="EMBL" id="KAK4827343.1"/>
    </source>
</evidence>
<dbReference type="PANTHER" id="PTHR41694">
    <property type="entry name" value="ENDOGENOUS RETROVIRUS GROUP K MEMBER POL PROTEIN"/>
    <property type="match status" value="1"/>
</dbReference>